<keyword evidence="2" id="KW-1185">Reference proteome</keyword>
<dbReference type="EMBL" id="CAJVRM010000193">
    <property type="protein sequence ID" value="CAG8976811.1"/>
    <property type="molecule type" value="Genomic_DNA"/>
</dbReference>
<accession>A0A9N9LQH9</accession>
<proteinExistence type="predicted"/>
<comment type="caution">
    <text evidence="1">The sequence shown here is derived from an EMBL/GenBank/DDBJ whole genome shotgun (WGS) entry which is preliminary data.</text>
</comment>
<reference evidence="1" key="1">
    <citation type="submission" date="2021-07" db="EMBL/GenBank/DDBJ databases">
        <authorList>
            <person name="Durling M."/>
        </authorList>
    </citation>
    <scope>NUCLEOTIDE SEQUENCE</scope>
</reference>
<evidence type="ECO:0000313" key="1">
    <source>
        <dbReference type="EMBL" id="CAG8976811.1"/>
    </source>
</evidence>
<gene>
    <name evidence="1" type="ORF">HYALB_00009075</name>
</gene>
<protein>
    <submittedName>
        <fullName evidence="1">Uncharacterized protein</fullName>
    </submittedName>
</protein>
<organism evidence="1 2">
    <name type="scientific">Hymenoscyphus albidus</name>
    <dbReference type="NCBI Taxonomy" id="595503"/>
    <lineage>
        <taxon>Eukaryota</taxon>
        <taxon>Fungi</taxon>
        <taxon>Dikarya</taxon>
        <taxon>Ascomycota</taxon>
        <taxon>Pezizomycotina</taxon>
        <taxon>Leotiomycetes</taxon>
        <taxon>Helotiales</taxon>
        <taxon>Helotiaceae</taxon>
        <taxon>Hymenoscyphus</taxon>
    </lineage>
</organism>
<dbReference type="OrthoDB" id="5232608at2759"/>
<sequence>MLALTNYTLAAIATTTLALLLAAAYLSGALDPVIKEVGIMFFKAKAETEAKKLQAQGWKQGEDFTKGQLEGNKQAADVAEGFGKMGAGVGGLKVGL</sequence>
<dbReference type="AlphaFoldDB" id="A0A9N9LQH9"/>
<name>A0A9N9LQH9_9HELO</name>
<evidence type="ECO:0000313" key="2">
    <source>
        <dbReference type="Proteomes" id="UP000701801"/>
    </source>
</evidence>
<dbReference type="Proteomes" id="UP000701801">
    <property type="component" value="Unassembled WGS sequence"/>
</dbReference>